<reference evidence="4 5" key="1">
    <citation type="submission" date="2012-08" db="EMBL/GenBank/DDBJ databases">
        <title>Oryza genome evolution.</title>
        <authorList>
            <person name="Wing R.A."/>
        </authorList>
    </citation>
    <scope>NUCLEOTIDE SEQUENCE</scope>
</reference>
<accession>A0A0D9XCA5</accession>
<evidence type="ECO:0000256" key="1">
    <source>
        <dbReference type="ARBA" id="ARBA00022741"/>
    </source>
</evidence>
<name>A0A0D9XCA5_9ORYZ</name>
<reference evidence="4" key="3">
    <citation type="submission" date="2015-04" db="UniProtKB">
        <authorList>
            <consortium name="EnsemblPlants"/>
        </authorList>
    </citation>
    <scope>IDENTIFICATION</scope>
</reference>
<dbReference type="InterPro" id="IPR011009">
    <property type="entry name" value="Kinase-like_dom_sf"/>
</dbReference>
<dbReference type="InterPro" id="IPR000719">
    <property type="entry name" value="Prot_kinase_dom"/>
</dbReference>
<keyword evidence="1" id="KW-0547">Nucleotide-binding</keyword>
<dbReference type="Gene3D" id="1.10.510.10">
    <property type="entry name" value="Transferase(Phosphotransferase) domain 1"/>
    <property type="match status" value="1"/>
</dbReference>
<dbReference type="InterPro" id="IPR050528">
    <property type="entry name" value="L-type_Lectin-RKs"/>
</dbReference>
<dbReference type="STRING" id="77586.A0A0D9XCA5"/>
<feature type="domain" description="Protein kinase" evidence="3">
    <location>
        <begin position="1"/>
        <end position="80"/>
    </location>
</feature>
<protein>
    <recommendedName>
        <fullName evidence="3">Protein kinase domain-containing protein</fullName>
    </recommendedName>
</protein>
<dbReference type="HOGENOM" id="CLU_000288_131_1_1"/>
<dbReference type="PROSITE" id="PS50011">
    <property type="entry name" value="PROTEIN_KINASE_DOM"/>
    <property type="match status" value="1"/>
</dbReference>
<dbReference type="EnsemblPlants" id="LPERR09G03390.1">
    <property type="protein sequence ID" value="LPERR09G03390.1"/>
    <property type="gene ID" value="LPERR09G03390"/>
</dbReference>
<keyword evidence="5" id="KW-1185">Reference proteome</keyword>
<dbReference type="Proteomes" id="UP000032180">
    <property type="component" value="Chromosome 9"/>
</dbReference>
<dbReference type="SUPFAM" id="SSF56112">
    <property type="entry name" value="Protein kinase-like (PK-like)"/>
    <property type="match status" value="1"/>
</dbReference>
<dbReference type="AlphaFoldDB" id="A0A0D9XCA5"/>
<evidence type="ECO:0000313" key="4">
    <source>
        <dbReference type="EnsemblPlants" id="LPERR09G03390.1"/>
    </source>
</evidence>
<evidence type="ECO:0000259" key="3">
    <source>
        <dbReference type="PROSITE" id="PS50011"/>
    </source>
</evidence>
<reference evidence="5" key="2">
    <citation type="submission" date="2013-12" db="EMBL/GenBank/DDBJ databases">
        <authorList>
            <person name="Yu Y."/>
            <person name="Lee S."/>
            <person name="de Baynast K."/>
            <person name="Wissotski M."/>
            <person name="Liu L."/>
            <person name="Talag J."/>
            <person name="Goicoechea J."/>
            <person name="Angelova A."/>
            <person name="Jetty R."/>
            <person name="Kudrna D."/>
            <person name="Golser W."/>
            <person name="Rivera L."/>
            <person name="Zhang J."/>
            <person name="Wing R."/>
        </authorList>
    </citation>
    <scope>NUCLEOTIDE SEQUENCE</scope>
</reference>
<keyword evidence="2" id="KW-0067">ATP-binding</keyword>
<dbReference type="PANTHER" id="PTHR27007">
    <property type="match status" value="1"/>
</dbReference>
<organism evidence="4 5">
    <name type="scientific">Leersia perrieri</name>
    <dbReference type="NCBI Taxonomy" id="77586"/>
    <lineage>
        <taxon>Eukaryota</taxon>
        <taxon>Viridiplantae</taxon>
        <taxon>Streptophyta</taxon>
        <taxon>Embryophyta</taxon>
        <taxon>Tracheophyta</taxon>
        <taxon>Spermatophyta</taxon>
        <taxon>Magnoliopsida</taxon>
        <taxon>Liliopsida</taxon>
        <taxon>Poales</taxon>
        <taxon>Poaceae</taxon>
        <taxon>BOP clade</taxon>
        <taxon>Oryzoideae</taxon>
        <taxon>Oryzeae</taxon>
        <taxon>Oryzinae</taxon>
        <taxon>Leersia</taxon>
    </lineage>
</organism>
<proteinExistence type="predicted"/>
<evidence type="ECO:0000313" key="5">
    <source>
        <dbReference type="Proteomes" id="UP000032180"/>
    </source>
</evidence>
<evidence type="ECO:0000256" key="2">
    <source>
        <dbReference type="ARBA" id="ARBA00022840"/>
    </source>
</evidence>
<sequence>MSSCPVAVRCPTHIYSPENSLLWPIRYNIVIGLSAALMYLQHVAEQRVLHRDIKPSKVMLYASYNARLDDFGLARLIDES</sequence>
<dbReference type="Pfam" id="PF00069">
    <property type="entry name" value="Pkinase"/>
    <property type="match status" value="1"/>
</dbReference>
<dbReference type="GO" id="GO:0005524">
    <property type="term" value="F:ATP binding"/>
    <property type="evidence" value="ECO:0007669"/>
    <property type="project" value="UniProtKB-KW"/>
</dbReference>
<dbReference type="Gramene" id="LPERR09G03390.1">
    <property type="protein sequence ID" value="LPERR09G03390.1"/>
    <property type="gene ID" value="LPERR09G03390"/>
</dbReference>
<dbReference type="GO" id="GO:0004672">
    <property type="term" value="F:protein kinase activity"/>
    <property type="evidence" value="ECO:0007669"/>
    <property type="project" value="InterPro"/>
</dbReference>